<dbReference type="GO" id="GO:0016788">
    <property type="term" value="F:hydrolase activity, acting on ester bonds"/>
    <property type="evidence" value="ECO:0007669"/>
    <property type="project" value="UniProtKB-ARBA"/>
</dbReference>
<dbReference type="Gene3D" id="3.40.50.1110">
    <property type="entry name" value="SGNH hydrolase"/>
    <property type="match status" value="1"/>
</dbReference>
<name>A0A6N8L306_9SPHI</name>
<proteinExistence type="predicted"/>
<evidence type="ECO:0000313" key="1">
    <source>
        <dbReference type="EMBL" id="MVZ63474.1"/>
    </source>
</evidence>
<comment type="caution">
    <text evidence="1">The sequence shown here is derived from an EMBL/GenBank/DDBJ whole genome shotgun (WGS) entry which is preliminary data.</text>
</comment>
<dbReference type="OrthoDB" id="9794725at2"/>
<dbReference type="EMBL" id="WSQA01000013">
    <property type="protein sequence ID" value="MVZ63474.1"/>
    <property type="molecule type" value="Genomic_DNA"/>
</dbReference>
<dbReference type="Proteomes" id="UP000435036">
    <property type="component" value="Unassembled WGS sequence"/>
</dbReference>
<keyword evidence="2" id="KW-1185">Reference proteome</keyword>
<reference evidence="1 2" key="1">
    <citation type="submission" date="2019-12" db="EMBL/GenBank/DDBJ databases">
        <authorList>
            <person name="Dong K."/>
        </authorList>
    </citation>
    <scope>NUCLEOTIDE SEQUENCE [LARGE SCALE GENOMIC DNA]</scope>
    <source>
        <strain evidence="1 2">JCM 31225</strain>
    </source>
</reference>
<dbReference type="AlphaFoldDB" id="A0A6N8L306"/>
<organism evidence="1 2">
    <name type="scientific">Sphingobacterium humi</name>
    <dbReference type="NCBI Taxonomy" id="1796905"/>
    <lineage>
        <taxon>Bacteria</taxon>
        <taxon>Pseudomonadati</taxon>
        <taxon>Bacteroidota</taxon>
        <taxon>Sphingobacteriia</taxon>
        <taxon>Sphingobacteriales</taxon>
        <taxon>Sphingobacteriaceae</taxon>
        <taxon>Sphingobacterium</taxon>
    </lineage>
</organism>
<sequence>MFSVSPNDKINALNQDIQRFAQQEQLYFIPLHDEFSRHGLDFKSAQSLLVNAQNGPSNDGVHPTAAGYQLIGDYFYAQLKAMKLLKRKMLLLCFGDSITYGAFMEGKGTASGDTYPAVLNRRLQGATK</sequence>
<gene>
    <name evidence="1" type="ORF">GQF63_15710</name>
</gene>
<evidence type="ECO:0008006" key="3">
    <source>
        <dbReference type="Google" id="ProtNLM"/>
    </source>
</evidence>
<dbReference type="InterPro" id="IPR036514">
    <property type="entry name" value="SGNH_hydro_sf"/>
</dbReference>
<evidence type="ECO:0000313" key="2">
    <source>
        <dbReference type="Proteomes" id="UP000435036"/>
    </source>
</evidence>
<dbReference type="SUPFAM" id="SSF52266">
    <property type="entry name" value="SGNH hydrolase"/>
    <property type="match status" value="1"/>
</dbReference>
<protein>
    <recommendedName>
        <fullName evidence="3">SGNH hydrolase-type esterase domain-containing protein</fullName>
    </recommendedName>
</protein>
<dbReference type="RefSeq" id="WP_160370187.1">
    <property type="nucleotide sequence ID" value="NZ_WSQA01000013.1"/>
</dbReference>
<accession>A0A6N8L306</accession>